<keyword evidence="5 10" id="KW-0812">Transmembrane</keyword>
<feature type="transmembrane region" description="Helical" evidence="10">
    <location>
        <begin position="261"/>
        <end position="283"/>
    </location>
</feature>
<keyword evidence="4" id="KW-0997">Cell inner membrane</keyword>
<sequence>MTTNNGFTIDALMPPEMAQKAEAIGVKKANLDFWSMLALSILAGAFIALGAIFATTVSAGSTLPYGVTRLLTGLVFTLGLILVIVGGAELFTGNNLIIMAFTSGKVTLGALMRNWVIVYVGNFIGSIATALLVFLSGQYKFGNGAIGLNALNIANAKVSLEFVQAIALGILCNALVCLAVWLCYSARTTTDKILSIIPPISAFVAAGFEHSIANMYFIPIGLFIKQWAPASFWKLQALVDSGKTVESYANLTWVNFFLANLLPVTIGNIIGGAFMVGLVYWFIYLRHHRS</sequence>
<dbReference type="AlphaFoldDB" id="A0A0P6XHP4"/>
<organism evidence="11 12">
    <name type="scientific">Thermanaerothrix daxensis</name>
    <dbReference type="NCBI Taxonomy" id="869279"/>
    <lineage>
        <taxon>Bacteria</taxon>
        <taxon>Bacillati</taxon>
        <taxon>Chloroflexota</taxon>
        <taxon>Anaerolineae</taxon>
        <taxon>Anaerolineales</taxon>
        <taxon>Anaerolineaceae</taxon>
        <taxon>Thermanaerothrix</taxon>
    </lineage>
</organism>
<dbReference type="EMBL" id="LGKO01000005">
    <property type="protein sequence ID" value="KPL82739.1"/>
    <property type="molecule type" value="Genomic_DNA"/>
</dbReference>
<dbReference type="InterPro" id="IPR000292">
    <property type="entry name" value="For/NO2_transpt"/>
</dbReference>
<comment type="catalytic activity">
    <reaction evidence="8">
        <text>formate(in) = formate(out)</text>
        <dbReference type="Rhea" id="RHEA:29679"/>
        <dbReference type="ChEBI" id="CHEBI:15740"/>
    </reaction>
</comment>
<evidence type="ECO:0000256" key="8">
    <source>
        <dbReference type="ARBA" id="ARBA00035914"/>
    </source>
</evidence>
<comment type="subcellular location">
    <subcellularLocation>
        <location evidence="1">Cell inner membrane</location>
        <topology evidence="1">Multi-pass membrane protein</topology>
    </subcellularLocation>
</comment>
<accession>A0A0P6XHP4</accession>
<evidence type="ECO:0000256" key="6">
    <source>
        <dbReference type="ARBA" id="ARBA00022989"/>
    </source>
</evidence>
<feature type="transmembrane region" description="Helical" evidence="10">
    <location>
        <begin position="33"/>
        <end position="54"/>
    </location>
</feature>
<dbReference type="InterPro" id="IPR024002">
    <property type="entry name" value="For/NO2_transpt_CS"/>
</dbReference>
<keyword evidence="7 10" id="KW-0472">Membrane</keyword>
<dbReference type="Gene3D" id="1.20.1080.10">
    <property type="entry name" value="Glycerol uptake facilitator protein"/>
    <property type="match status" value="1"/>
</dbReference>
<dbReference type="GO" id="GO:0015499">
    <property type="term" value="F:formate transmembrane transporter activity"/>
    <property type="evidence" value="ECO:0007669"/>
    <property type="project" value="InterPro"/>
</dbReference>
<evidence type="ECO:0000256" key="3">
    <source>
        <dbReference type="ARBA" id="ARBA00022475"/>
    </source>
</evidence>
<keyword evidence="12" id="KW-1185">Reference proteome</keyword>
<feature type="transmembrane region" description="Helical" evidence="10">
    <location>
        <begin position="114"/>
        <end position="135"/>
    </location>
</feature>
<comment type="similarity">
    <text evidence="9">Belongs to the FNT transporter (TC 1.A.16) family.</text>
</comment>
<dbReference type="InterPro" id="IPR023999">
    <property type="entry name" value="Formate_transptr_FocA"/>
</dbReference>
<dbReference type="STRING" id="869279.SE15_11790"/>
<dbReference type="NCBIfam" id="TIGR00790">
    <property type="entry name" value="fnt"/>
    <property type="match status" value="1"/>
</dbReference>
<evidence type="ECO:0000256" key="1">
    <source>
        <dbReference type="ARBA" id="ARBA00004429"/>
    </source>
</evidence>
<protein>
    <submittedName>
        <fullName evidence="11">Formate transporter</fullName>
    </submittedName>
</protein>
<keyword evidence="6 10" id="KW-1133">Transmembrane helix</keyword>
<feature type="transmembrane region" description="Helical" evidence="10">
    <location>
        <begin position="196"/>
        <end position="224"/>
    </location>
</feature>
<dbReference type="Pfam" id="PF01226">
    <property type="entry name" value="Form_Nir_trans"/>
    <property type="match status" value="1"/>
</dbReference>
<evidence type="ECO:0000256" key="4">
    <source>
        <dbReference type="ARBA" id="ARBA00022519"/>
    </source>
</evidence>
<dbReference type="OrthoDB" id="9786493at2"/>
<comment type="caution">
    <text evidence="11">The sequence shown here is derived from an EMBL/GenBank/DDBJ whole genome shotgun (WGS) entry which is preliminary data.</text>
</comment>
<name>A0A0P6XHP4_9CHLR</name>
<dbReference type="InterPro" id="IPR023271">
    <property type="entry name" value="Aquaporin-like"/>
</dbReference>
<dbReference type="PANTHER" id="PTHR30520">
    <property type="entry name" value="FORMATE TRANSPORTER-RELATED"/>
    <property type="match status" value="1"/>
</dbReference>
<keyword evidence="3" id="KW-1003">Cell membrane</keyword>
<dbReference type="GO" id="GO:0005886">
    <property type="term" value="C:plasma membrane"/>
    <property type="evidence" value="ECO:0007669"/>
    <property type="project" value="UniProtKB-SubCell"/>
</dbReference>
<evidence type="ECO:0000256" key="10">
    <source>
        <dbReference type="SAM" id="Phobius"/>
    </source>
</evidence>
<evidence type="ECO:0000256" key="5">
    <source>
        <dbReference type="ARBA" id="ARBA00022692"/>
    </source>
</evidence>
<dbReference type="PROSITE" id="PS01005">
    <property type="entry name" value="FORMATE_NITRITE_TP_1"/>
    <property type="match status" value="1"/>
</dbReference>
<reference evidence="11 12" key="1">
    <citation type="submission" date="2015-07" db="EMBL/GenBank/DDBJ databases">
        <title>Whole genome sequence of Thermanaerothrix daxensis DSM 23592.</title>
        <authorList>
            <person name="Hemp J."/>
            <person name="Ward L.M."/>
            <person name="Pace L.A."/>
            <person name="Fischer W.W."/>
        </authorList>
    </citation>
    <scope>NUCLEOTIDE SEQUENCE [LARGE SCALE GENOMIC DNA]</scope>
    <source>
        <strain evidence="11 12">GNS-1</strain>
    </source>
</reference>
<feature type="transmembrane region" description="Helical" evidence="10">
    <location>
        <begin position="74"/>
        <end position="102"/>
    </location>
</feature>
<feature type="transmembrane region" description="Helical" evidence="10">
    <location>
        <begin position="162"/>
        <end position="184"/>
    </location>
</feature>
<proteinExistence type="inferred from homology"/>
<keyword evidence="2" id="KW-0813">Transport</keyword>
<evidence type="ECO:0000256" key="9">
    <source>
        <dbReference type="ARBA" id="ARBA00049660"/>
    </source>
</evidence>
<dbReference type="PATRIC" id="fig|869279.4.peg.1979"/>
<dbReference type="Proteomes" id="UP000050544">
    <property type="component" value="Unassembled WGS sequence"/>
</dbReference>
<evidence type="ECO:0000256" key="7">
    <source>
        <dbReference type="ARBA" id="ARBA00023136"/>
    </source>
</evidence>
<evidence type="ECO:0000256" key="2">
    <source>
        <dbReference type="ARBA" id="ARBA00022448"/>
    </source>
</evidence>
<evidence type="ECO:0000313" key="12">
    <source>
        <dbReference type="Proteomes" id="UP000050544"/>
    </source>
</evidence>
<dbReference type="PANTHER" id="PTHR30520:SF10">
    <property type="entry name" value="FORMATE CHANNEL FOCA-RELATED"/>
    <property type="match status" value="1"/>
</dbReference>
<gene>
    <name evidence="11" type="ORF">SE15_11790</name>
</gene>
<dbReference type="RefSeq" id="WP_054522288.1">
    <property type="nucleotide sequence ID" value="NZ_LGKO01000005.1"/>
</dbReference>
<evidence type="ECO:0000313" key="11">
    <source>
        <dbReference type="EMBL" id="KPL82739.1"/>
    </source>
</evidence>
<dbReference type="NCBIfam" id="TIGR04060">
    <property type="entry name" value="formate_focA"/>
    <property type="match status" value="1"/>
</dbReference>